<evidence type="ECO:0000313" key="2">
    <source>
        <dbReference type="Proteomes" id="UP001162162"/>
    </source>
</evidence>
<evidence type="ECO:0000313" key="1">
    <source>
        <dbReference type="EMBL" id="KAJ8950940.1"/>
    </source>
</evidence>
<dbReference type="AlphaFoldDB" id="A0AAV8YJU4"/>
<proteinExistence type="predicted"/>
<keyword evidence="2" id="KW-1185">Reference proteome</keyword>
<organism evidence="1 2">
    <name type="scientific">Aromia moschata</name>
    <dbReference type="NCBI Taxonomy" id="1265417"/>
    <lineage>
        <taxon>Eukaryota</taxon>
        <taxon>Metazoa</taxon>
        <taxon>Ecdysozoa</taxon>
        <taxon>Arthropoda</taxon>
        <taxon>Hexapoda</taxon>
        <taxon>Insecta</taxon>
        <taxon>Pterygota</taxon>
        <taxon>Neoptera</taxon>
        <taxon>Endopterygota</taxon>
        <taxon>Coleoptera</taxon>
        <taxon>Polyphaga</taxon>
        <taxon>Cucujiformia</taxon>
        <taxon>Chrysomeloidea</taxon>
        <taxon>Cerambycidae</taxon>
        <taxon>Cerambycinae</taxon>
        <taxon>Callichromatini</taxon>
        <taxon>Aromia</taxon>
    </lineage>
</organism>
<comment type="caution">
    <text evidence="1">The sequence shown here is derived from an EMBL/GenBank/DDBJ whole genome shotgun (WGS) entry which is preliminary data.</text>
</comment>
<sequence length="234" mass="27565">MVNYVLSFCKITGASKIFTRNFYLPLLKPLTPKEALRTLRITGKWLLGAKIQHYIPVLLNHTQKKSKNSKTYGKEEHEIMDDYTYMTPVLDPENENHKVLLKILENKDESGVFVYTVEDKKYNIVLQAQFEIAIRDGDILDVLVSQKNDKIIVKLKDFKKIPMEIHYFEGAGELFYGEGATSPDEEKFHHHGKYTMSLAKIFEEKELREEKWEEELKKILKRRKKHKWGKFQSI</sequence>
<accession>A0AAV8YJU4</accession>
<reference evidence="1" key="1">
    <citation type="journal article" date="2023" name="Insect Mol. Biol.">
        <title>Genome sequencing provides insights into the evolution of gene families encoding plant cell wall-degrading enzymes in longhorned beetles.</title>
        <authorList>
            <person name="Shin N.R."/>
            <person name="Okamura Y."/>
            <person name="Kirsch R."/>
            <person name="Pauchet Y."/>
        </authorList>
    </citation>
    <scope>NUCLEOTIDE SEQUENCE</scope>
    <source>
        <strain evidence="1">AMC_N1</strain>
    </source>
</reference>
<dbReference type="Proteomes" id="UP001162162">
    <property type="component" value="Unassembled WGS sequence"/>
</dbReference>
<protein>
    <submittedName>
        <fullName evidence="1">Uncharacterized protein</fullName>
    </submittedName>
</protein>
<name>A0AAV8YJU4_9CUCU</name>
<gene>
    <name evidence="1" type="ORF">NQ318_008379</name>
</gene>
<dbReference type="EMBL" id="JAPWTK010000092">
    <property type="protein sequence ID" value="KAJ8950940.1"/>
    <property type="molecule type" value="Genomic_DNA"/>
</dbReference>